<comment type="caution">
    <text evidence="1">The sequence shown here is derived from an EMBL/GenBank/DDBJ whole genome shotgun (WGS) entry which is preliminary data.</text>
</comment>
<evidence type="ECO:0000313" key="2">
    <source>
        <dbReference type="Proteomes" id="UP000805193"/>
    </source>
</evidence>
<reference evidence="1 2" key="1">
    <citation type="journal article" date="2020" name="Cell">
        <title>Large-Scale Comparative Analyses of Tick Genomes Elucidate Their Genetic Diversity and Vector Capacities.</title>
        <authorList>
            <consortium name="Tick Genome and Microbiome Consortium (TIGMIC)"/>
            <person name="Jia N."/>
            <person name="Wang J."/>
            <person name="Shi W."/>
            <person name="Du L."/>
            <person name="Sun Y."/>
            <person name="Zhan W."/>
            <person name="Jiang J.F."/>
            <person name="Wang Q."/>
            <person name="Zhang B."/>
            <person name="Ji P."/>
            <person name="Bell-Sakyi L."/>
            <person name="Cui X.M."/>
            <person name="Yuan T.T."/>
            <person name="Jiang B.G."/>
            <person name="Yang W.F."/>
            <person name="Lam T.T."/>
            <person name="Chang Q.C."/>
            <person name="Ding S.J."/>
            <person name="Wang X.J."/>
            <person name="Zhu J.G."/>
            <person name="Ruan X.D."/>
            <person name="Zhao L."/>
            <person name="Wei J.T."/>
            <person name="Ye R.Z."/>
            <person name="Que T.C."/>
            <person name="Du C.H."/>
            <person name="Zhou Y.H."/>
            <person name="Cheng J.X."/>
            <person name="Dai P.F."/>
            <person name="Guo W.B."/>
            <person name="Han X.H."/>
            <person name="Huang E.J."/>
            <person name="Li L.F."/>
            <person name="Wei W."/>
            <person name="Gao Y.C."/>
            <person name="Liu J.Z."/>
            <person name="Shao H.Z."/>
            <person name="Wang X."/>
            <person name="Wang C.C."/>
            <person name="Yang T.C."/>
            <person name="Huo Q.B."/>
            <person name="Li W."/>
            <person name="Chen H.Y."/>
            <person name="Chen S.E."/>
            <person name="Zhou L.G."/>
            <person name="Ni X.B."/>
            <person name="Tian J.H."/>
            <person name="Sheng Y."/>
            <person name="Liu T."/>
            <person name="Pan Y.S."/>
            <person name="Xia L.Y."/>
            <person name="Li J."/>
            <person name="Zhao F."/>
            <person name="Cao W.C."/>
        </authorList>
    </citation>
    <scope>NUCLEOTIDE SEQUENCE [LARGE SCALE GENOMIC DNA]</scope>
    <source>
        <strain evidence="1">Iper-2018</strain>
    </source>
</reference>
<proteinExistence type="predicted"/>
<evidence type="ECO:0000313" key="1">
    <source>
        <dbReference type="EMBL" id="KAG0425760.1"/>
    </source>
</evidence>
<name>A0AC60PYI1_IXOPE</name>
<dbReference type="Proteomes" id="UP000805193">
    <property type="component" value="Unassembled WGS sequence"/>
</dbReference>
<accession>A0AC60PYI1</accession>
<organism evidence="1 2">
    <name type="scientific">Ixodes persulcatus</name>
    <name type="common">Taiga tick</name>
    <dbReference type="NCBI Taxonomy" id="34615"/>
    <lineage>
        <taxon>Eukaryota</taxon>
        <taxon>Metazoa</taxon>
        <taxon>Ecdysozoa</taxon>
        <taxon>Arthropoda</taxon>
        <taxon>Chelicerata</taxon>
        <taxon>Arachnida</taxon>
        <taxon>Acari</taxon>
        <taxon>Parasitiformes</taxon>
        <taxon>Ixodida</taxon>
        <taxon>Ixodoidea</taxon>
        <taxon>Ixodidae</taxon>
        <taxon>Ixodinae</taxon>
        <taxon>Ixodes</taxon>
    </lineage>
</organism>
<gene>
    <name evidence="1" type="ORF">HPB47_027095</name>
</gene>
<dbReference type="EMBL" id="JABSTQ010009805">
    <property type="protein sequence ID" value="KAG0425760.1"/>
    <property type="molecule type" value="Genomic_DNA"/>
</dbReference>
<sequence length="305" mass="33448">MVRTQNGGPRGTIKTGDTGATEWTPCPPSYGLSSTTSSTTNQPWRLRERDSQSNKGPIQCLTACLLRSPKCKAFNYGNRTCDLFQNYFCNPSAPGGSLKTAAGFTYYDVMTRGKLLESHGDLPACTTDVSCTGDCTTTSSSPTETSTTESNTTEISTTAKAPTSTSNAPSTTSTPQPARFVVRMASATFMASMRACLKENLVMAMPVSPEDHKELVKLMRQNKIQRLWIGVQRIYRTITFEFYFRVPQGQPNNSGGTQICVELIDVLGYMWNDYDCENPTAYACQHVNAEGRRPPQRQDQASTGT</sequence>
<protein>
    <submittedName>
        <fullName evidence="1">Uncharacterized protein</fullName>
    </submittedName>
</protein>
<keyword evidence="2" id="KW-1185">Reference proteome</keyword>